<feature type="domain" description="O-acyltransferase WSD1-like N-terminal" evidence="12">
    <location>
        <begin position="119"/>
        <end position="229"/>
    </location>
</feature>
<comment type="pathway">
    <text evidence="3">Glycerolipid metabolism; triacylglycerol biosynthesis.</text>
</comment>
<dbReference type="SMR" id="A0A0E0HHY8"/>
<comment type="similarity">
    <text evidence="8">In the N-terminal section; belongs to the long-chain O-acyltransferase family.</text>
</comment>
<dbReference type="InterPro" id="IPR023213">
    <property type="entry name" value="CAT-like_dom_sf"/>
</dbReference>
<dbReference type="AlphaFoldDB" id="A0A0E0HHY8"/>
<evidence type="ECO:0000259" key="13">
    <source>
        <dbReference type="Pfam" id="PF06974"/>
    </source>
</evidence>
<dbReference type="GO" id="GO:0005886">
    <property type="term" value="C:plasma membrane"/>
    <property type="evidence" value="ECO:0007669"/>
    <property type="project" value="UniProtKB-SubCell"/>
</dbReference>
<comment type="catalytic activity">
    <reaction evidence="9">
        <text>a long chain fatty alcohol + a fatty acyl-CoA = a long-chain alcohol wax ester + CoA</text>
        <dbReference type="Rhea" id="RHEA:38443"/>
        <dbReference type="ChEBI" id="CHEBI:17135"/>
        <dbReference type="ChEBI" id="CHEBI:57287"/>
        <dbReference type="ChEBI" id="CHEBI:77636"/>
        <dbReference type="ChEBI" id="CHEBI:235323"/>
        <dbReference type="EC" id="2.3.1.75"/>
    </reaction>
</comment>
<dbReference type="GO" id="GO:0004144">
    <property type="term" value="F:diacylglycerol O-acyltransferase activity"/>
    <property type="evidence" value="ECO:0007669"/>
    <property type="project" value="UniProtKB-EC"/>
</dbReference>
<accession>A0A0E0HHY8</accession>
<reference evidence="14" key="1">
    <citation type="submission" date="2015-04" db="UniProtKB">
        <authorList>
            <consortium name="EnsemblPlants"/>
        </authorList>
    </citation>
    <scope>IDENTIFICATION</scope>
    <source>
        <strain evidence="14">SL10</strain>
    </source>
</reference>
<dbReference type="PANTHER" id="PTHR31650:SF1">
    <property type="entry name" value="WAX ESTER SYNTHASE_DIACYLGLYCEROL ACYLTRANSFERASE 4-RELATED"/>
    <property type="match status" value="1"/>
</dbReference>
<evidence type="ECO:0000256" key="7">
    <source>
        <dbReference type="ARBA" id="ARBA00023315"/>
    </source>
</evidence>
<dbReference type="Pfam" id="PF06974">
    <property type="entry name" value="WS_DGAT_C"/>
    <property type="match status" value="1"/>
</dbReference>
<dbReference type="GO" id="GO:0019432">
    <property type="term" value="P:triglyceride biosynthetic process"/>
    <property type="evidence" value="ECO:0007669"/>
    <property type="project" value="UniProtKB-UniPathway"/>
</dbReference>
<evidence type="ECO:0000256" key="9">
    <source>
        <dbReference type="ARBA" id="ARBA00047604"/>
    </source>
</evidence>
<dbReference type="GO" id="GO:0005789">
    <property type="term" value="C:endoplasmic reticulum membrane"/>
    <property type="evidence" value="ECO:0007669"/>
    <property type="project" value="UniProtKB-SubCell"/>
</dbReference>
<dbReference type="Gramene" id="ONIVA05G26470.1">
    <property type="protein sequence ID" value="ONIVA05G26470.1"/>
    <property type="gene ID" value="ONIVA05G26470"/>
</dbReference>
<evidence type="ECO:0000256" key="10">
    <source>
        <dbReference type="ARBA" id="ARBA00048109"/>
    </source>
</evidence>
<dbReference type="HOGENOM" id="CLU_027831_0_0_1"/>
<dbReference type="GO" id="GO:0050734">
    <property type="term" value="F:hydroxycinnamoyltransferase activity"/>
    <property type="evidence" value="ECO:0007669"/>
    <property type="project" value="UniProtKB-ARBA"/>
</dbReference>
<evidence type="ECO:0000256" key="5">
    <source>
        <dbReference type="ARBA" id="ARBA00022679"/>
    </source>
</evidence>
<dbReference type="EnsemblPlants" id="ONIVA05G26470.1">
    <property type="protein sequence ID" value="ONIVA05G26470.1"/>
    <property type="gene ID" value="ONIVA05G26470"/>
</dbReference>
<comment type="pathway">
    <text evidence="4">Lipid metabolism.</text>
</comment>
<keyword evidence="15" id="KW-1185">Reference proteome</keyword>
<feature type="compositionally biased region" description="Basic and acidic residues" evidence="11">
    <location>
        <begin position="43"/>
        <end position="61"/>
    </location>
</feature>
<reference evidence="14" key="2">
    <citation type="submission" date="2018-04" db="EMBL/GenBank/DDBJ databases">
        <title>OnivRS2 (Oryza nivara Reference Sequence Version 2).</title>
        <authorList>
            <person name="Zhang J."/>
            <person name="Kudrna D."/>
            <person name="Lee S."/>
            <person name="Talag J."/>
            <person name="Rajasekar S."/>
            <person name="Welchert J."/>
            <person name="Hsing Y.-I."/>
            <person name="Wing R.A."/>
        </authorList>
    </citation>
    <scope>NUCLEOTIDE SEQUENCE [LARGE SCALE GENOMIC DNA]</scope>
    <source>
        <strain evidence="14">SL10</strain>
    </source>
</reference>
<dbReference type="InterPro" id="IPR004255">
    <property type="entry name" value="O-acyltransferase_WSD1_N"/>
</dbReference>
<keyword evidence="6" id="KW-0256">Endoplasmic reticulum</keyword>
<dbReference type="SUPFAM" id="SSF52777">
    <property type="entry name" value="CoA-dependent acyltransferases"/>
    <property type="match status" value="1"/>
</dbReference>
<dbReference type="STRING" id="4536.A0A0E0HHY8"/>
<dbReference type="Gene3D" id="3.30.559.10">
    <property type="entry name" value="Chloramphenicol acetyltransferase-like domain"/>
    <property type="match status" value="1"/>
</dbReference>
<sequence length="546" mass="60054">MDPRSTADPASSSTSTHSTTTTSPTPTPSPSSLRKRVLSIDTSSRDSRGSPGRERESKARQEEEEEESVMASAAASEAERERDVEAAVPVPMSPAGRLFRETNFNCYIVAVIGLGARVDVAAARAGLEATLVRHPRFCSVQVSDEASKRAKPRWVRTTVNLDDHLIFPELDPTATSASPDQVIEDYMSTLSTQPMDHSRPLWELHVLDFPTSEAAATVAVRMHHSLGDGRRRPGEAAGAAAGAGAAGRASVRTPGIVALAAWAWSYLVLALHTLVDVACFVATSLFLRDARTPLMGTEGVEFRRKRFVHCTLSLDDVKLVKNAMKCTVNDVLVGVTSAALSRYYFRKENDTNSEKRTRRKHIRVRSALLVNIRKTPGLHVLAEMMNSNKNNVARWGNLIGYIVLPFRIAMFHDPLEYIRQGKRTVDRKKSSLEAIFTYWSGNLIVKLFGIKTAAALCHGMLANTTLSFSSMVGPAEKVEFYGHPIEYIAPSVYGHPHALTVHYQSYMNIIKLVLAVDDAQFPDAHQLLDDFAESLRLIRQAASTKS</sequence>
<protein>
    <submittedName>
        <fullName evidence="14">Uncharacterized protein</fullName>
    </submittedName>
</protein>
<dbReference type="InterPro" id="IPR009721">
    <property type="entry name" value="O-acyltransferase_WSD1_C"/>
</dbReference>
<feature type="domain" description="O-acyltransferase WSD1 C-terminal" evidence="13">
    <location>
        <begin position="395"/>
        <end position="538"/>
    </location>
</feature>
<evidence type="ECO:0000259" key="12">
    <source>
        <dbReference type="Pfam" id="PF03007"/>
    </source>
</evidence>
<comment type="catalytic activity">
    <reaction evidence="10">
        <text>an acyl-CoA + a 1,2-diacyl-sn-glycerol = a triacyl-sn-glycerol + CoA</text>
        <dbReference type="Rhea" id="RHEA:10868"/>
        <dbReference type="ChEBI" id="CHEBI:17815"/>
        <dbReference type="ChEBI" id="CHEBI:57287"/>
        <dbReference type="ChEBI" id="CHEBI:58342"/>
        <dbReference type="ChEBI" id="CHEBI:64615"/>
        <dbReference type="EC" id="2.3.1.20"/>
    </reaction>
</comment>
<dbReference type="OMA" id="PSWVRTK"/>
<dbReference type="UniPathway" id="UPA00282"/>
<dbReference type="Pfam" id="PF03007">
    <property type="entry name" value="WS_DGAT_cat"/>
    <property type="match status" value="1"/>
</dbReference>
<dbReference type="GO" id="GO:0047196">
    <property type="term" value="F:long-chain-alcohol O-fatty-acyltransferase activity"/>
    <property type="evidence" value="ECO:0007669"/>
    <property type="project" value="UniProtKB-EC"/>
</dbReference>
<feature type="compositionally biased region" description="Low complexity" evidence="11">
    <location>
        <begin position="1"/>
        <end position="24"/>
    </location>
</feature>
<evidence type="ECO:0000256" key="4">
    <source>
        <dbReference type="ARBA" id="ARBA00005189"/>
    </source>
</evidence>
<evidence type="ECO:0000256" key="1">
    <source>
        <dbReference type="ARBA" id="ARBA00004162"/>
    </source>
</evidence>
<evidence type="ECO:0000256" key="8">
    <source>
        <dbReference type="ARBA" id="ARBA00024360"/>
    </source>
</evidence>
<organism evidence="14">
    <name type="scientific">Oryza nivara</name>
    <name type="common">Indian wild rice</name>
    <name type="synonym">Oryza sativa f. spontanea</name>
    <dbReference type="NCBI Taxonomy" id="4536"/>
    <lineage>
        <taxon>Eukaryota</taxon>
        <taxon>Viridiplantae</taxon>
        <taxon>Streptophyta</taxon>
        <taxon>Embryophyta</taxon>
        <taxon>Tracheophyta</taxon>
        <taxon>Spermatophyta</taxon>
        <taxon>Magnoliopsida</taxon>
        <taxon>Liliopsida</taxon>
        <taxon>Poales</taxon>
        <taxon>Poaceae</taxon>
        <taxon>BOP clade</taxon>
        <taxon>Oryzoideae</taxon>
        <taxon>Oryzeae</taxon>
        <taxon>Oryzinae</taxon>
        <taxon>Oryza</taxon>
    </lineage>
</organism>
<feature type="region of interest" description="Disordered" evidence="11">
    <location>
        <begin position="1"/>
        <end position="86"/>
    </location>
</feature>
<evidence type="ECO:0000313" key="14">
    <source>
        <dbReference type="EnsemblPlants" id="ONIVA05G26470.1"/>
    </source>
</evidence>
<evidence type="ECO:0000256" key="6">
    <source>
        <dbReference type="ARBA" id="ARBA00022824"/>
    </source>
</evidence>
<evidence type="ECO:0000256" key="2">
    <source>
        <dbReference type="ARBA" id="ARBA00004586"/>
    </source>
</evidence>
<proteinExistence type="inferred from homology"/>
<dbReference type="PANTHER" id="PTHR31650">
    <property type="entry name" value="O-ACYLTRANSFERASE (WSD1-LIKE) FAMILY PROTEIN"/>
    <property type="match status" value="1"/>
</dbReference>
<name>A0A0E0HHY8_ORYNI</name>
<dbReference type="Proteomes" id="UP000006591">
    <property type="component" value="Chromosome 5"/>
</dbReference>
<evidence type="ECO:0000313" key="15">
    <source>
        <dbReference type="Proteomes" id="UP000006591"/>
    </source>
</evidence>
<dbReference type="eggNOG" id="ENOG502QTZ2">
    <property type="taxonomic scope" value="Eukaryota"/>
</dbReference>
<keyword evidence="5" id="KW-0808">Transferase</keyword>
<keyword evidence="7" id="KW-0012">Acyltransferase</keyword>
<comment type="subcellular location">
    <subcellularLocation>
        <location evidence="1">Cell membrane</location>
        <topology evidence="1">Single-pass membrane protein</topology>
    </subcellularLocation>
    <subcellularLocation>
        <location evidence="2">Endoplasmic reticulum membrane</location>
    </subcellularLocation>
</comment>
<evidence type="ECO:0000256" key="11">
    <source>
        <dbReference type="SAM" id="MobiDB-lite"/>
    </source>
</evidence>
<evidence type="ECO:0000256" key="3">
    <source>
        <dbReference type="ARBA" id="ARBA00004771"/>
    </source>
</evidence>
<dbReference type="InterPro" id="IPR045034">
    <property type="entry name" value="O-acyltransferase_WSD1-like"/>
</dbReference>